<dbReference type="InterPro" id="IPR005522">
    <property type="entry name" value="IPK"/>
</dbReference>
<reference evidence="5 6" key="1">
    <citation type="submission" date="2023-08" db="EMBL/GenBank/DDBJ databases">
        <title>A Necator americanus chromosomal reference genome.</title>
        <authorList>
            <person name="Ilik V."/>
            <person name="Petrzelkova K.J."/>
            <person name="Pardy F."/>
            <person name="Fuh T."/>
            <person name="Niatou-Singa F.S."/>
            <person name="Gouil Q."/>
            <person name="Baker L."/>
            <person name="Ritchie M.E."/>
            <person name="Jex A.R."/>
            <person name="Gazzola D."/>
            <person name="Li H."/>
            <person name="Toshio Fujiwara R."/>
            <person name="Zhan B."/>
            <person name="Aroian R.V."/>
            <person name="Pafco B."/>
            <person name="Schwarz E.M."/>
        </authorList>
    </citation>
    <scope>NUCLEOTIDE SEQUENCE [LARGE SCALE GENOMIC DNA]</scope>
    <source>
        <strain evidence="5 6">Aroian</strain>
        <tissue evidence="5">Whole animal</tissue>
    </source>
</reference>
<evidence type="ECO:0000313" key="6">
    <source>
        <dbReference type="Proteomes" id="UP001303046"/>
    </source>
</evidence>
<dbReference type="PANTHER" id="PTHR12400">
    <property type="entry name" value="INOSITOL POLYPHOSPHATE KINASE"/>
    <property type="match status" value="1"/>
</dbReference>
<keyword evidence="2 4" id="KW-0808">Transferase</keyword>
<dbReference type="PANTHER" id="PTHR12400:SF26">
    <property type="entry name" value="KINASE"/>
    <property type="match status" value="1"/>
</dbReference>
<evidence type="ECO:0000256" key="4">
    <source>
        <dbReference type="RuleBase" id="RU363090"/>
    </source>
</evidence>
<dbReference type="EC" id="2.7.-.-" evidence="4"/>
<evidence type="ECO:0000256" key="1">
    <source>
        <dbReference type="ARBA" id="ARBA00007374"/>
    </source>
</evidence>
<evidence type="ECO:0000256" key="3">
    <source>
        <dbReference type="ARBA" id="ARBA00022777"/>
    </source>
</evidence>
<dbReference type="Pfam" id="PF03770">
    <property type="entry name" value="IPK"/>
    <property type="match status" value="1"/>
</dbReference>
<name>A0ABR1BL45_NECAM</name>
<sequence>MALRGIEASFSLLTSLASSIDSNIQCTMTVKLCVFTFYTVGGLRCAGVNPNGIRCGGSVTFTRYATTFLLYRAALLRQRKKRSLAVFSKAMGGSASRPLRCAHGCWTLKSHDADDDVYKAKKAGKLPRSKIKKIHTDGCDVVTETDKVVITSNDCSSDTLSRQELHAFQWEEIPTPSVCDREMPIIEGPPSQEKLIQIINCFPFPTPRSTPHTTPMVICKHSYIDGDPEQQTFGDAFEKLVQVSVETMAITALPMDVWLKERMKKWVQLSGHEGSIVPASTCTLYKKQAGNCSEARAYEVISRDPSLTGFTPRYIRQLQKNDECFIEIEDLLQQFADPTKTSIMDIKVGTRTFLESEVSNTKRRKDLYEKMTAIDPNEPTPEERACGEITKLRYMQFRERESSSAELGFRIEAAKMPGGSLQKNFKKVRTYSDVTVALIDFFGTDRERIRSRLLARLKAMRSAIERSRFFATHEVVGSSILIVHDSEKVNCWMIDFAKSSPVEPPKVMDHRTTWIPGNSEDGYLTGIDNLVKILEEMPPVEVRPVEELR</sequence>
<organism evidence="5 6">
    <name type="scientific">Necator americanus</name>
    <name type="common">Human hookworm</name>
    <dbReference type="NCBI Taxonomy" id="51031"/>
    <lineage>
        <taxon>Eukaryota</taxon>
        <taxon>Metazoa</taxon>
        <taxon>Ecdysozoa</taxon>
        <taxon>Nematoda</taxon>
        <taxon>Chromadorea</taxon>
        <taxon>Rhabditida</taxon>
        <taxon>Rhabditina</taxon>
        <taxon>Rhabditomorpha</taxon>
        <taxon>Strongyloidea</taxon>
        <taxon>Ancylostomatidae</taxon>
        <taxon>Bunostominae</taxon>
        <taxon>Necator</taxon>
    </lineage>
</organism>
<comment type="similarity">
    <text evidence="1 4">Belongs to the inositol phosphokinase (IPK) family.</text>
</comment>
<gene>
    <name evidence="5" type="primary">Necator_chrI.g440</name>
    <name evidence="5" type="ORF">RB195_004318</name>
</gene>
<evidence type="ECO:0000313" key="5">
    <source>
        <dbReference type="EMBL" id="KAK6725925.1"/>
    </source>
</evidence>
<dbReference type="EMBL" id="JAVFWL010000001">
    <property type="protein sequence ID" value="KAK6725925.1"/>
    <property type="molecule type" value="Genomic_DNA"/>
</dbReference>
<comment type="caution">
    <text evidence="5">The sequence shown here is derived from an EMBL/GenBank/DDBJ whole genome shotgun (WGS) entry which is preliminary data.</text>
</comment>
<keyword evidence="6" id="KW-1185">Reference proteome</keyword>
<accession>A0ABR1BL45</accession>
<dbReference type="Proteomes" id="UP001303046">
    <property type="component" value="Unassembled WGS sequence"/>
</dbReference>
<protein>
    <recommendedName>
        <fullName evidence="4">Kinase</fullName>
        <ecNumber evidence="4">2.7.-.-</ecNumber>
    </recommendedName>
</protein>
<dbReference type="InterPro" id="IPR038286">
    <property type="entry name" value="IPK_sf"/>
</dbReference>
<dbReference type="SUPFAM" id="SSF56104">
    <property type="entry name" value="SAICAR synthase-like"/>
    <property type="match status" value="1"/>
</dbReference>
<evidence type="ECO:0000256" key="2">
    <source>
        <dbReference type="ARBA" id="ARBA00022679"/>
    </source>
</evidence>
<keyword evidence="3 4" id="KW-0418">Kinase</keyword>
<dbReference type="Gene3D" id="3.30.470.160">
    <property type="entry name" value="Inositol polyphosphate kinase"/>
    <property type="match status" value="1"/>
</dbReference>
<proteinExistence type="inferred from homology"/>